<feature type="compositionally biased region" description="Polar residues" evidence="1">
    <location>
        <begin position="1"/>
        <end position="13"/>
    </location>
</feature>
<evidence type="ECO:0000313" key="3">
    <source>
        <dbReference type="Proteomes" id="UP000186819"/>
    </source>
</evidence>
<dbReference type="Proteomes" id="UP000186819">
    <property type="component" value="Unassembled WGS sequence"/>
</dbReference>
<reference evidence="3" key="1">
    <citation type="submission" date="2017-01" db="EMBL/GenBank/DDBJ databases">
        <authorList>
            <person name="Varghese N."/>
            <person name="Submissions S."/>
        </authorList>
    </citation>
    <scope>NUCLEOTIDE SEQUENCE [LARGE SCALE GENOMIC DNA]</scope>
    <source>
        <strain evidence="3">ATCC 51758</strain>
    </source>
</reference>
<evidence type="ECO:0000313" key="2">
    <source>
        <dbReference type="EMBL" id="SIQ43101.1"/>
    </source>
</evidence>
<feature type="region of interest" description="Disordered" evidence="1">
    <location>
        <begin position="1"/>
        <end position="22"/>
    </location>
</feature>
<proteinExistence type="predicted"/>
<evidence type="ECO:0000256" key="1">
    <source>
        <dbReference type="SAM" id="MobiDB-lite"/>
    </source>
</evidence>
<dbReference type="InterPro" id="IPR038142">
    <property type="entry name" value="Cytochrome_P460_sp"/>
</dbReference>
<protein>
    <recommendedName>
        <fullName evidence="4">Cytochrome P460</fullName>
    </recommendedName>
</protein>
<dbReference type="EMBL" id="FTMD01000004">
    <property type="protein sequence ID" value="SIQ43101.1"/>
    <property type="molecule type" value="Genomic_DNA"/>
</dbReference>
<keyword evidence="3" id="KW-1185">Reference proteome</keyword>
<organism evidence="2 3">
    <name type="scientific">Aromatoleum tolulyticum</name>
    <dbReference type="NCBI Taxonomy" id="34027"/>
    <lineage>
        <taxon>Bacteria</taxon>
        <taxon>Pseudomonadati</taxon>
        <taxon>Pseudomonadota</taxon>
        <taxon>Betaproteobacteria</taxon>
        <taxon>Rhodocyclales</taxon>
        <taxon>Rhodocyclaceae</taxon>
        <taxon>Aromatoleum</taxon>
    </lineage>
</organism>
<evidence type="ECO:0008006" key="4">
    <source>
        <dbReference type="Google" id="ProtNLM"/>
    </source>
</evidence>
<sequence length="222" mass="24104">MKTTLPVSPTSRAQAPGAPQAKRNRFGSIGAASLLACAIGFTPALHAKEIAVGDGSFKCLNDMVKVRHFYVDNLLGNRAATIKVAERGKGKYPPGSVVQLIPGEVMVKHPDGFNPATRDWEFFELDVSKDGSRIRRRGFVDVVNRFGGNCFACHAKARPEFDMVCEIDHGCDPIPITRRMLAALQKTDPRCSAPAALADDDRLALKELDEVLKTMTMPAGPK</sequence>
<dbReference type="AlphaFoldDB" id="A0A1N6SPX8"/>
<gene>
    <name evidence="2" type="ORF">SAMN05421829_104173</name>
</gene>
<dbReference type="Gene3D" id="3.50.70.20">
    <property type="entry name" value="Cytochrome P460"/>
    <property type="match status" value="1"/>
</dbReference>
<accession>A0A1N6SPX8</accession>
<dbReference type="RefSeq" id="WP_212566869.1">
    <property type="nucleotide sequence ID" value="NZ_FTMD01000004.1"/>
</dbReference>
<name>A0A1N6SPX8_9RHOO</name>
<dbReference type="STRING" id="34027.SAMN05421829_104173"/>